<accession>A0A437R1X6</accession>
<dbReference type="OrthoDB" id="5769114at2"/>
<organism evidence="2 3">
    <name type="scientific">Rheinheimera riviphila</name>
    <dbReference type="NCBI Taxonomy" id="1834037"/>
    <lineage>
        <taxon>Bacteria</taxon>
        <taxon>Pseudomonadati</taxon>
        <taxon>Pseudomonadota</taxon>
        <taxon>Gammaproteobacteria</taxon>
        <taxon>Chromatiales</taxon>
        <taxon>Chromatiaceae</taxon>
        <taxon>Rheinheimera</taxon>
    </lineage>
</organism>
<dbReference type="Proteomes" id="UP000283077">
    <property type="component" value="Unassembled WGS sequence"/>
</dbReference>
<dbReference type="EMBL" id="SACS01000003">
    <property type="protein sequence ID" value="RVU40760.1"/>
    <property type="molecule type" value="Genomic_DNA"/>
</dbReference>
<feature type="compositionally biased region" description="Low complexity" evidence="1">
    <location>
        <begin position="159"/>
        <end position="170"/>
    </location>
</feature>
<dbReference type="RefSeq" id="WP_127697773.1">
    <property type="nucleotide sequence ID" value="NZ_SACS01000003.1"/>
</dbReference>
<comment type="caution">
    <text evidence="2">The sequence shown here is derived from an EMBL/GenBank/DDBJ whole genome shotgun (WGS) entry which is preliminary data.</text>
</comment>
<feature type="region of interest" description="Disordered" evidence="1">
    <location>
        <begin position="158"/>
        <end position="201"/>
    </location>
</feature>
<evidence type="ECO:0000256" key="1">
    <source>
        <dbReference type="SAM" id="MobiDB-lite"/>
    </source>
</evidence>
<proteinExistence type="predicted"/>
<sequence>MYRLFSNASNLRAVFGSYSTVEALRVKSNIDLVTRRLKIPSRALLEQMKQEGISLTDFEQKVTSEADWSMMSETVLRSHLRAAFLDEIKLYDALAALSLSQQADIRDVMLDVVSFLHLPSETLLRRMQDEGLTLDKLGVKQAAISKIDAIRDKLNSLNQQSTAQQSSPTSHPDDSIASLKQRIQQLKNQPAETEHNESQVPLNVVALARLREKLKA</sequence>
<name>A0A437R1X6_9GAMM</name>
<reference evidence="2 3" key="1">
    <citation type="submission" date="2019-01" db="EMBL/GenBank/DDBJ databases">
        <authorList>
            <person name="Chen W.-M."/>
        </authorList>
    </citation>
    <scope>NUCLEOTIDE SEQUENCE [LARGE SCALE GENOMIC DNA]</scope>
    <source>
        <strain evidence="2 3">KYPC3</strain>
    </source>
</reference>
<keyword evidence="3" id="KW-1185">Reference proteome</keyword>
<feature type="compositionally biased region" description="Polar residues" evidence="1">
    <location>
        <begin position="181"/>
        <end position="191"/>
    </location>
</feature>
<evidence type="ECO:0000313" key="2">
    <source>
        <dbReference type="EMBL" id="RVU40760.1"/>
    </source>
</evidence>
<protein>
    <submittedName>
        <fullName evidence="2">Uncharacterized protein</fullName>
    </submittedName>
</protein>
<gene>
    <name evidence="2" type="ORF">EOE67_04060</name>
</gene>
<dbReference type="AlphaFoldDB" id="A0A437R1X6"/>
<evidence type="ECO:0000313" key="3">
    <source>
        <dbReference type="Proteomes" id="UP000283077"/>
    </source>
</evidence>